<feature type="region of interest" description="Disordered" evidence="1">
    <location>
        <begin position="13"/>
        <end position="82"/>
    </location>
</feature>
<accession>A0A5B0RAV4</accession>
<sequence length="730" mass="82368">MLDLLIAREAKQRKNAKANLANHRKKELQSRRREPEHATTNPGFSNGPLPPKLTARPDSVDGMSYQDDNHSTPALPRRPDPAPWQLPPFVRSVLALPLPIATSNWNNLAPSFKTLESIIDYIDRKKGIKGLPCGLWRVQIIRTTDRAAHLVQALWMPLCGKERLIAEEQDNDGQGVFRLQSVLSDIKAFVGSLTTLRNPLTKIIIDPEAFSRTQTAMSLLTKKLASLATYYKAVSLLPTPPDQWPHQDLVDQFQDLSDLPSFITNCTPSRAILQKFKANGHQLESASLSNPNPYPYNELTFLHHSTPATSAPTSSYFSTSVSSPAQHPEFLSFVYSQNPNLIAKRPNTVTTTTDPLLGNANQNPCDPKVNHLKVCGEYPIDLGDHTEGSTEGQLTRKQKRTRNNNKRKEKKRMTHLQQLIPTNEFSIHNQRANPQLTRLVQRNEVILRRKNVGGIVRFTPFSSLDDSLCDQFEKLSKHLINQSKYLYDNRNNHSTLGGKMFNVGWRKAYSHNEILGISAAVPKISGHEVEYRLLQNELKDMEQFLASRFSNISKSLYASLQSQHKNFNFPSISSDTFNHTYDFSFASHLSFTLKNFYNQPHCDRDSSTYTFGLWLPIDERDGSLIKNDLHVKGGNFLFPDDHFGLKFEGFNGVVEIIWKADELSHHTEISTSHSHHTRLGLSCEIPSTTLETLVRLQNNFYNNNGGLPVGSGSLAVSDLDPKSLDFCREI</sequence>
<reference evidence="3 4" key="1">
    <citation type="submission" date="2019-05" db="EMBL/GenBank/DDBJ databases">
        <title>Emergence of the Ug99 lineage of the wheat stem rust pathogen through somatic hybridization.</title>
        <authorList>
            <person name="Li F."/>
            <person name="Upadhyaya N.M."/>
            <person name="Sperschneider J."/>
            <person name="Matny O."/>
            <person name="Nguyen-Phuc H."/>
            <person name="Mago R."/>
            <person name="Raley C."/>
            <person name="Miller M.E."/>
            <person name="Silverstein K.A.T."/>
            <person name="Henningsen E."/>
            <person name="Hirsch C.D."/>
            <person name="Visser B."/>
            <person name="Pretorius Z.A."/>
            <person name="Steffenson B.J."/>
            <person name="Schwessinger B."/>
            <person name="Dodds P.N."/>
            <person name="Figueroa M."/>
        </authorList>
    </citation>
    <scope>NUCLEOTIDE SEQUENCE [LARGE SCALE GENOMIC DNA]</scope>
    <source>
        <strain evidence="3 4">Ug99</strain>
    </source>
</reference>
<feature type="domain" description="Tet-like 2OG-Fe(II) oxygenase" evidence="2">
    <location>
        <begin position="470"/>
        <end position="667"/>
    </location>
</feature>
<protein>
    <recommendedName>
        <fullName evidence="2">Tet-like 2OG-Fe(II) oxygenase domain-containing protein</fullName>
    </recommendedName>
</protein>
<evidence type="ECO:0000313" key="3">
    <source>
        <dbReference type="EMBL" id="KAA1122482.1"/>
    </source>
</evidence>
<evidence type="ECO:0000313" key="4">
    <source>
        <dbReference type="Proteomes" id="UP000325313"/>
    </source>
</evidence>
<organism evidence="3 4">
    <name type="scientific">Puccinia graminis f. sp. tritici</name>
    <dbReference type="NCBI Taxonomy" id="56615"/>
    <lineage>
        <taxon>Eukaryota</taxon>
        <taxon>Fungi</taxon>
        <taxon>Dikarya</taxon>
        <taxon>Basidiomycota</taxon>
        <taxon>Pucciniomycotina</taxon>
        <taxon>Pucciniomycetes</taxon>
        <taxon>Pucciniales</taxon>
        <taxon>Pucciniaceae</taxon>
        <taxon>Puccinia</taxon>
    </lineage>
</organism>
<name>A0A5B0RAV4_PUCGR</name>
<dbReference type="Proteomes" id="UP000325313">
    <property type="component" value="Unassembled WGS sequence"/>
</dbReference>
<dbReference type="EMBL" id="VDEP01000236">
    <property type="protein sequence ID" value="KAA1122482.1"/>
    <property type="molecule type" value="Genomic_DNA"/>
</dbReference>
<dbReference type="Pfam" id="PF20515">
    <property type="entry name" value="2OG-FeII_Oxy_6"/>
    <property type="match status" value="1"/>
</dbReference>
<dbReference type="AlphaFoldDB" id="A0A5B0RAV4"/>
<feature type="compositionally biased region" description="Basic residues" evidence="1">
    <location>
        <begin position="13"/>
        <end position="26"/>
    </location>
</feature>
<proteinExistence type="predicted"/>
<feature type="compositionally biased region" description="Basic and acidic residues" evidence="1">
    <location>
        <begin position="27"/>
        <end position="37"/>
    </location>
</feature>
<evidence type="ECO:0000259" key="2">
    <source>
        <dbReference type="Pfam" id="PF20515"/>
    </source>
</evidence>
<feature type="region of interest" description="Disordered" evidence="1">
    <location>
        <begin position="381"/>
        <end position="411"/>
    </location>
</feature>
<evidence type="ECO:0000256" key="1">
    <source>
        <dbReference type="SAM" id="MobiDB-lite"/>
    </source>
</evidence>
<comment type="caution">
    <text evidence="3">The sequence shown here is derived from an EMBL/GenBank/DDBJ whole genome shotgun (WGS) entry which is preliminary data.</text>
</comment>
<gene>
    <name evidence="3" type="ORF">PGTUg99_037679</name>
</gene>
<feature type="compositionally biased region" description="Basic residues" evidence="1">
    <location>
        <begin position="396"/>
        <end position="411"/>
    </location>
</feature>
<dbReference type="InterPro" id="IPR046798">
    <property type="entry name" value="2OG-FeII_Oxy_6"/>
</dbReference>